<comment type="caution">
    <text evidence="1">The sequence shown here is derived from an EMBL/GenBank/DDBJ whole genome shotgun (WGS) entry which is preliminary data.</text>
</comment>
<name>T4VQM1_PARBF</name>
<evidence type="ECO:0000313" key="2">
    <source>
        <dbReference type="Proteomes" id="UP000015688"/>
    </source>
</evidence>
<dbReference type="AlphaFoldDB" id="T4VQM1"/>
<proteinExistence type="predicted"/>
<dbReference type="EMBL" id="AVNC01000015">
    <property type="protein sequence ID" value="EQK43056.1"/>
    <property type="molecule type" value="Genomic_DNA"/>
</dbReference>
<organism evidence="1 2">
    <name type="scientific">Paraclostridium bifermentans ATCC 638 = DSM 14991</name>
    <dbReference type="NCBI Taxonomy" id="1233171"/>
    <lineage>
        <taxon>Bacteria</taxon>
        <taxon>Bacillati</taxon>
        <taxon>Bacillota</taxon>
        <taxon>Clostridia</taxon>
        <taxon>Peptostreptococcales</taxon>
        <taxon>Peptostreptococcaceae</taxon>
        <taxon>Paraclostridium</taxon>
    </lineage>
</organism>
<dbReference type="GeneID" id="67472841"/>
<dbReference type="PATRIC" id="fig|1233171.3.peg.1889"/>
<evidence type="ECO:0000313" key="1">
    <source>
        <dbReference type="EMBL" id="EQK43056.1"/>
    </source>
</evidence>
<protein>
    <submittedName>
        <fullName evidence="1">Uncharacterized protein</fullName>
    </submittedName>
</protein>
<dbReference type="RefSeq" id="WP_021433150.1">
    <property type="nucleotide sequence ID" value="NZ_AVNC01000015.1"/>
</dbReference>
<dbReference type="Proteomes" id="UP000015688">
    <property type="component" value="Unassembled WGS sequence"/>
</dbReference>
<gene>
    <name evidence="1" type="ORF">C672_2000</name>
</gene>
<reference evidence="1 2" key="1">
    <citation type="submission" date="2013-06" db="EMBL/GenBank/DDBJ databases">
        <authorList>
            <person name="Walk S."/>
            <person name="Aronoff D."/>
            <person name="Young V.Y."/>
            <person name="Marsh J."/>
            <person name="Harrison L."/>
            <person name="Daugherty S.C."/>
            <person name="Shefchek K.A."/>
            <person name="Hine E.E."/>
            <person name="Tallon L.J."/>
            <person name="Sadzewicz L.K."/>
            <person name="Rasko D.A."/>
        </authorList>
    </citation>
    <scope>NUCLEOTIDE SEQUENCE [LARGE SCALE GENOMIC DNA]</scope>
    <source>
        <strain evidence="1 2">ATCC 638</strain>
    </source>
</reference>
<sequence length="49" mass="5650">MKTGLSYYIELQLNTTVEGNIKMSIVCYYGITKKDINTIVKKVLDHIKK</sequence>
<accession>T4VQM1</accession>